<evidence type="ECO:0000313" key="3">
    <source>
        <dbReference type="Proteomes" id="UP000504638"/>
    </source>
</evidence>
<sequence length="51" mass="6051">MAQALRICVPFDRTLRSPERYWIFVYQLIVEWLIARLVPLVDTVTSYPPIT</sequence>
<dbReference type="RefSeq" id="XP_033538374.1">
    <property type="nucleotide sequence ID" value="XM_033678691.1"/>
</dbReference>
<dbReference type="Proteomes" id="UP000504638">
    <property type="component" value="Unplaced"/>
</dbReference>
<organism evidence="2">
    <name type="scientific">Eremomyces bilateralis CBS 781.70</name>
    <dbReference type="NCBI Taxonomy" id="1392243"/>
    <lineage>
        <taxon>Eukaryota</taxon>
        <taxon>Fungi</taxon>
        <taxon>Dikarya</taxon>
        <taxon>Ascomycota</taxon>
        <taxon>Pezizomycotina</taxon>
        <taxon>Dothideomycetes</taxon>
        <taxon>Dothideomycetes incertae sedis</taxon>
        <taxon>Eremomycetales</taxon>
        <taxon>Eremomycetaceae</taxon>
        <taxon>Eremomyces</taxon>
    </lineage>
</organism>
<proteinExistence type="predicted"/>
<reference evidence="4" key="2">
    <citation type="submission" date="2020-04" db="EMBL/GenBank/DDBJ databases">
        <authorList>
            <consortium name="NCBI Genome Project"/>
        </authorList>
    </citation>
    <scope>NUCLEOTIDE SEQUENCE</scope>
    <source>
        <strain evidence="4">CBS 781.70</strain>
    </source>
</reference>
<dbReference type="GeneID" id="54419261"/>
<reference evidence="4" key="3">
    <citation type="submission" date="2025-04" db="UniProtKB">
        <authorList>
            <consortium name="RefSeq"/>
        </authorList>
    </citation>
    <scope>IDENTIFICATION</scope>
    <source>
        <strain evidence="4">CBS 781.70</strain>
    </source>
</reference>
<keyword evidence="1" id="KW-0812">Transmembrane</keyword>
<gene>
    <name evidence="2 4" type="ORF">P152DRAFT_454980</name>
</gene>
<keyword evidence="3" id="KW-1185">Reference proteome</keyword>
<dbReference type="EMBL" id="ML975150">
    <property type="protein sequence ID" value="KAF1816743.1"/>
    <property type="molecule type" value="Genomic_DNA"/>
</dbReference>
<dbReference type="AlphaFoldDB" id="A0A6G1GFB6"/>
<keyword evidence="1" id="KW-0472">Membrane</keyword>
<evidence type="ECO:0000313" key="2">
    <source>
        <dbReference type="EMBL" id="KAF1816743.1"/>
    </source>
</evidence>
<accession>A0A6G1GFB6</accession>
<evidence type="ECO:0000256" key="1">
    <source>
        <dbReference type="SAM" id="Phobius"/>
    </source>
</evidence>
<name>A0A6G1GFB6_9PEZI</name>
<feature type="transmembrane region" description="Helical" evidence="1">
    <location>
        <begin position="21"/>
        <end position="41"/>
    </location>
</feature>
<evidence type="ECO:0000313" key="4">
    <source>
        <dbReference type="RefSeq" id="XP_033538374.1"/>
    </source>
</evidence>
<keyword evidence="1" id="KW-1133">Transmembrane helix</keyword>
<protein>
    <submittedName>
        <fullName evidence="2 4">Uncharacterized protein</fullName>
    </submittedName>
</protein>
<reference evidence="2 4" key="1">
    <citation type="submission" date="2020-01" db="EMBL/GenBank/DDBJ databases">
        <authorList>
            <consortium name="DOE Joint Genome Institute"/>
            <person name="Haridas S."/>
            <person name="Albert R."/>
            <person name="Binder M."/>
            <person name="Bloem J."/>
            <person name="Labutti K."/>
            <person name="Salamov A."/>
            <person name="Andreopoulos B."/>
            <person name="Baker S.E."/>
            <person name="Barry K."/>
            <person name="Bills G."/>
            <person name="Bluhm B.H."/>
            <person name="Cannon C."/>
            <person name="Castanera R."/>
            <person name="Culley D.E."/>
            <person name="Daum C."/>
            <person name="Ezra D."/>
            <person name="Gonzalez J.B."/>
            <person name="Henrissat B."/>
            <person name="Kuo A."/>
            <person name="Liang C."/>
            <person name="Lipzen A."/>
            <person name="Lutzoni F."/>
            <person name="Magnuson J."/>
            <person name="Mondo S."/>
            <person name="Nolan M."/>
            <person name="Ohm R."/>
            <person name="Pangilinan J."/>
            <person name="Park H.-J."/>
            <person name="Ramirez L."/>
            <person name="Alfaro M."/>
            <person name="Sun H."/>
            <person name="Tritt A."/>
            <person name="Yoshinaga Y."/>
            <person name="Zwiers L.-H."/>
            <person name="Turgeon B.G."/>
            <person name="Goodwin S.B."/>
            <person name="Spatafora J.W."/>
            <person name="Crous P.W."/>
            <person name="Grigoriev I.V."/>
        </authorList>
    </citation>
    <scope>NUCLEOTIDE SEQUENCE</scope>
    <source>
        <strain evidence="2 4">CBS 781.70</strain>
    </source>
</reference>